<dbReference type="PROSITE" id="PS00138">
    <property type="entry name" value="SUBTILASE_SER"/>
    <property type="match status" value="1"/>
</dbReference>
<comment type="caution">
    <text evidence="5">Lacks conserved residue(s) required for the propagation of feature annotation.</text>
</comment>
<dbReference type="InterPro" id="IPR034073">
    <property type="entry name" value="Subtilisin_DY-like_dom"/>
</dbReference>
<feature type="region of interest" description="Disordered" evidence="6">
    <location>
        <begin position="409"/>
        <end position="459"/>
    </location>
</feature>
<dbReference type="GO" id="GO:0004252">
    <property type="term" value="F:serine-type endopeptidase activity"/>
    <property type="evidence" value="ECO:0007669"/>
    <property type="project" value="InterPro"/>
</dbReference>
<sequence length="459" mass="49683">MKIFKGMLISSLALTTFTGIGNTFLTNTAHAANDDSTKIQVRSNKNLNETAIGSKFPLLSVNPYDEPRFSRQGYLEEAPLGINAPYAWGIKGGDGQGATFVDLEEGWLLNHEDLVSQNIEFMSGKMGNDLSHGTSVLGVVSAADNGIGNIGIAPKAKVKVISDIRNNGKIDVRDAILSAVDSLHAGDVLLIEESFEYPGYGDKPLPVEVYPSMFNAIRKGTDKGIIIIEAAGNGGNDLDEFKDFGGKRIFNRNSPDFKDSGAIIVGASTARVPHKRLDFSNYGSRIDVYGWGEYVDTLDTYQNQNSKGDKITDQKVTNRYTTNFRGTSSASPIIAGAAVSIQGIAKAHLGKAYTPEELRAILSNPNTGTKSNNPSSDRIGVLPDLKAILSNLGFKSDLTPNDSIAFPEKIEKNKEAENSTFVFPDEEIKSKGDQSSTITFPEEDLNQKEKEDVSIVFPE</sequence>
<evidence type="ECO:0000256" key="6">
    <source>
        <dbReference type="SAM" id="MobiDB-lite"/>
    </source>
</evidence>
<reference evidence="9 10" key="1">
    <citation type="submission" date="2016-08" db="EMBL/GenBank/DDBJ databases">
        <authorList>
            <person name="Seilhamer J.J."/>
        </authorList>
    </citation>
    <scope>NUCLEOTIDE SEQUENCE [LARGE SCALE GENOMIC DNA]</scope>
    <source>
        <strain evidence="9 10">IEBC_T61001</strain>
    </source>
</reference>
<feature type="domain" description="Peptidase S8/S53" evidence="8">
    <location>
        <begin position="128"/>
        <end position="366"/>
    </location>
</feature>
<evidence type="ECO:0000313" key="10">
    <source>
        <dbReference type="Proteomes" id="UP000195991"/>
    </source>
</evidence>
<dbReference type="CDD" id="cd04843">
    <property type="entry name" value="Peptidases_S8_11"/>
    <property type="match status" value="1"/>
</dbReference>
<dbReference type="PRINTS" id="PR00723">
    <property type="entry name" value="SUBTILISIN"/>
</dbReference>
<evidence type="ECO:0000313" key="9">
    <source>
        <dbReference type="EMBL" id="SCC37837.1"/>
    </source>
</evidence>
<dbReference type="PROSITE" id="PS51892">
    <property type="entry name" value="SUBTILASE"/>
    <property type="match status" value="1"/>
</dbReference>
<dbReference type="Gene3D" id="3.40.50.200">
    <property type="entry name" value="Peptidase S8/S53 domain"/>
    <property type="match status" value="1"/>
</dbReference>
<evidence type="ECO:0000259" key="8">
    <source>
        <dbReference type="Pfam" id="PF00082"/>
    </source>
</evidence>
<organism evidence="9 10">
    <name type="scientific">Bacillus thuringiensis</name>
    <dbReference type="NCBI Taxonomy" id="1428"/>
    <lineage>
        <taxon>Bacteria</taxon>
        <taxon>Bacillati</taxon>
        <taxon>Bacillota</taxon>
        <taxon>Bacilli</taxon>
        <taxon>Bacillales</taxon>
        <taxon>Bacillaceae</taxon>
        <taxon>Bacillus</taxon>
        <taxon>Bacillus cereus group</taxon>
    </lineage>
</organism>
<evidence type="ECO:0000256" key="2">
    <source>
        <dbReference type="ARBA" id="ARBA00022670"/>
    </source>
</evidence>
<dbReference type="InterPro" id="IPR015500">
    <property type="entry name" value="Peptidase_S8_subtilisin-rel"/>
</dbReference>
<keyword evidence="4" id="KW-0720">Serine protease</keyword>
<feature type="chain" id="PRO_5008690871" evidence="7">
    <location>
        <begin position="32"/>
        <end position="459"/>
    </location>
</feature>
<dbReference type="GO" id="GO:0006508">
    <property type="term" value="P:proteolysis"/>
    <property type="evidence" value="ECO:0007669"/>
    <property type="project" value="UniProtKB-KW"/>
</dbReference>
<keyword evidence="2" id="KW-0645">Protease</keyword>
<dbReference type="Proteomes" id="UP000195991">
    <property type="component" value="Unassembled WGS sequence"/>
</dbReference>
<dbReference type="Pfam" id="PF00082">
    <property type="entry name" value="Peptidase_S8"/>
    <property type="match status" value="1"/>
</dbReference>
<dbReference type="EMBL" id="FMBI01000030">
    <property type="protein sequence ID" value="SCC37837.1"/>
    <property type="molecule type" value="Genomic_DNA"/>
</dbReference>
<dbReference type="InterPro" id="IPR036852">
    <property type="entry name" value="Peptidase_S8/S53_dom_sf"/>
</dbReference>
<evidence type="ECO:0000256" key="5">
    <source>
        <dbReference type="PROSITE-ProRule" id="PRU01240"/>
    </source>
</evidence>
<proteinExistence type="inferred from homology"/>
<protein>
    <submittedName>
        <fullName evidence="9">Microbial collagenase</fullName>
    </submittedName>
</protein>
<dbReference type="AlphaFoldDB" id="A0A1C4E2J0"/>
<comment type="similarity">
    <text evidence="1 5">Belongs to the peptidase S8 family.</text>
</comment>
<dbReference type="InterPro" id="IPR023828">
    <property type="entry name" value="Peptidase_S8_Ser-AS"/>
</dbReference>
<evidence type="ECO:0000256" key="7">
    <source>
        <dbReference type="SAM" id="SignalP"/>
    </source>
</evidence>
<name>A0A1C4E2J0_BACTU</name>
<dbReference type="SUPFAM" id="SSF52743">
    <property type="entry name" value="Subtilisin-like"/>
    <property type="match status" value="1"/>
</dbReference>
<accession>A0A1C4E2J0</accession>
<feature type="signal peptide" evidence="7">
    <location>
        <begin position="1"/>
        <end position="31"/>
    </location>
</feature>
<evidence type="ECO:0000256" key="4">
    <source>
        <dbReference type="ARBA" id="ARBA00022825"/>
    </source>
</evidence>
<keyword evidence="7" id="KW-0732">Signal</keyword>
<dbReference type="InterPro" id="IPR000209">
    <property type="entry name" value="Peptidase_S8/S53_dom"/>
</dbReference>
<dbReference type="PANTHER" id="PTHR43806">
    <property type="entry name" value="PEPTIDASE S8"/>
    <property type="match status" value="1"/>
</dbReference>
<dbReference type="InterPro" id="IPR050131">
    <property type="entry name" value="Peptidase_S8_subtilisin-like"/>
</dbReference>
<dbReference type="PANTHER" id="PTHR43806:SF11">
    <property type="entry name" value="CEREVISIN-RELATED"/>
    <property type="match status" value="1"/>
</dbReference>
<keyword evidence="3" id="KW-0378">Hydrolase</keyword>
<gene>
    <name evidence="9" type="ORF">BTT61001_02844</name>
</gene>
<dbReference type="RefSeq" id="WP_087984337.1">
    <property type="nucleotide sequence ID" value="NZ_FMBI01000030.1"/>
</dbReference>
<evidence type="ECO:0000256" key="3">
    <source>
        <dbReference type="ARBA" id="ARBA00022801"/>
    </source>
</evidence>
<evidence type="ECO:0000256" key="1">
    <source>
        <dbReference type="ARBA" id="ARBA00011073"/>
    </source>
</evidence>